<accession>A0ACB8W585</accession>
<proteinExistence type="predicted"/>
<reference evidence="1" key="1">
    <citation type="submission" date="2022-04" db="EMBL/GenBank/DDBJ databases">
        <title>Jade perch genome.</title>
        <authorList>
            <person name="Chao B."/>
        </authorList>
    </citation>
    <scope>NUCLEOTIDE SEQUENCE</scope>
    <source>
        <strain evidence="1">CB-2022</strain>
    </source>
</reference>
<name>A0ACB8W585_9TELE</name>
<gene>
    <name evidence="1" type="ORF">L3Q82_001871</name>
</gene>
<dbReference type="Proteomes" id="UP000831701">
    <property type="component" value="Chromosome 14"/>
</dbReference>
<organism evidence="1 2">
    <name type="scientific">Scortum barcoo</name>
    <name type="common">barcoo grunter</name>
    <dbReference type="NCBI Taxonomy" id="214431"/>
    <lineage>
        <taxon>Eukaryota</taxon>
        <taxon>Metazoa</taxon>
        <taxon>Chordata</taxon>
        <taxon>Craniata</taxon>
        <taxon>Vertebrata</taxon>
        <taxon>Euteleostomi</taxon>
        <taxon>Actinopterygii</taxon>
        <taxon>Neopterygii</taxon>
        <taxon>Teleostei</taxon>
        <taxon>Neoteleostei</taxon>
        <taxon>Acanthomorphata</taxon>
        <taxon>Eupercaria</taxon>
        <taxon>Centrarchiformes</taxon>
        <taxon>Terapontoidei</taxon>
        <taxon>Terapontidae</taxon>
        <taxon>Scortum</taxon>
    </lineage>
</organism>
<comment type="caution">
    <text evidence="1">The sequence shown here is derived from an EMBL/GenBank/DDBJ whole genome shotgun (WGS) entry which is preliminary data.</text>
</comment>
<keyword evidence="2" id="KW-1185">Reference proteome</keyword>
<sequence>MGGSSPAPGQRSLLAFTFGIRPPEGSASSRPPEVPAFIFRLCCRPPEGSWLCLQASAFAVTAGKGPIPPPDPLHPSRIPPPHALHPPCLALLDFLGDVWKPSLDGGVQKDHVTPIYVINLLISDLIQLCCMIIQVARPMNWTPCEVFNLIHFFGLTSSVGFMVCVAMERYLVVAWPLWYRFRRTIKSTVVSITYTLFKET</sequence>
<dbReference type="EMBL" id="CM041544">
    <property type="protein sequence ID" value="KAI3362830.1"/>
    <property type="molecule type" value="Genomic_DNA"/>
</dbReference>
<protein>
    <submittedName>
        <fullName evidence="1">Uncharacterized protein</fullName>
    </submittedName>
</protein>
<evidence type="ECO:0000313" key="2">
    <source>
        <dbReference type="Proteomes" id="UP000831701"/>
    </source>
</evidence>
<evidence type="ECO:0000313" key="1">
    <source>
        <dbReference type="EMBL" id="KAI3362830.1"/>
    </source>
</evidence>